<keyword evidence="10" id="KW-1185">Reference proteome</keyword>
<dbReference type="FunFam" id="3.30.1370.10:FF:000001">
    <property type="entry name" value="Polyribonucleotide nucleotidyltransferase"/>
    <property type="match status" value="1"/>
</dbReference>
<keyword evidence="4 7" id="KW-0548">Nucleotidyltransferase</keyword>
<evidence type="ECO:0000256" key="1">
    <source>
        <dbReference type="ARBA" id="ARBA00007404"/>
    </source>
</evidence>
<evidence type="ECO:0000313" key="10">
    <source>
        <dbReference type="Proteomes" id="UP000027148"/>
    </source>
</evidence>
<dbReference type="InterPro" id="IPR027408">
    <property type="entry name" value="PNPase/RNase_PH_dom_sf"/>
</dbReference>
<dbReference type="InterPro" id="IPR012162">
    <property type="entry name" value="PNPase"/>
</dbReference>
<name>A0A068DST8_9FLAO</name>
<dbReference type="GO" id="GO:0000175">
    <property type="term" value="F:3'-5'-RNA exonuclease activity"/>
    <property type="evidence" value="ECO:0007669"/>
    <property type="project" value="TreeGrafter"/>
</dbReference>
<dbReference type="SMART" id="SM00316">
    <property type="entry name" value="S1"/>
    <property type="match status" value="1"/>
</dbReference>
<protein>
    <recommendedName>
        <fullName evidence="7">Polyribonucleotide nucleotidyltransferase</fullName>
        <ecNumber evidence="7">2.7.7.8</ecNumber>
    </recommendedName>
    <alternativeName>
        <fullName evidence="7">Polynucleotide phosphorylase</fullName>
        <shortName evidence="7">PNPase</shortName>
    </alternativeName>
</protein>
<dbReference type="Gene3D" id="3.30.1370.10">
    <property type="entry name" value="K Homology domain, type 1"/>
    <property type="match status" value="1"/>
</dbReference>
<dbReference type="STRING" id="1415657.FNIIJ_190"/>
<organism evidence="9 10">
    <name type="scientific">Candidatus Walczuchella monophlebidarum</name>
    <dbReference type="NCBI Taxonomy" id="1415657"/>
    <lineage>
        <taxon>Bacteria</taxon>
        <taxon>Pseudomonadati</taxon>
        <taxon>Bacteroidota</taxon>
        <taxon>Flavobacteriia</taxon>
        <taxon>Flavobacteriales</taxon>
        <taxon>Candidatus Walczuchella</taxon>
    </lineage>
</organism>
<dbReference type="HAMAP" id="MF_01595">
    <property type="entry name" value="PNPase"/>
    <property type="match status" value="1"/>
</dbReference>
<dbReference type="Gene3D" id="2.40.50.140">
    <property type="entry name" value="Nucleic acid-binding proteins"/>
    <property type="match status" value="1"/>
</dbReference>
<dbReference type="Pfam" id="PF01138">
    <property type="entry name" value="RNase_PH"/>
    <property type="match status" value="2"/>
</dbReference>
<dbReference type="InterPro" id="IPR004088">
    <property type="entry name" value="KH_dom_type_1"/>
</dbReference>
<evidence type="ECO:0000256" key="5">
    <source>
        <dbReference type="ARBA" id="ARBA00022842"/>
    </source>
</evidence>
<dbReference type="InterPro" id="IPR004087">
    <property type="entry name" value="KH_dom"/>
</dbReference>
<dbReference type="InterPro" id="IPR015847">
    <property type="entry name" value="ExoRNase_PH_dom2"/>
</dbReference>
<sequence>MKKSSIISEKISITDGRRIHIETVFLAKQSDGSVVVKMGNTMILATVVASKETIKKNPGFLLLTVDYKEKYYATGKIPGVFFKREGRTTYREILITRIVDRVLRPFFPKKLHAEIQIMISLLSYDNSVFPDGLAGLAASSALAVSDIPFNGPISEVSIVRWNKKFIIHPNIEEILKYEIDLIVGASKEALIMIEGEMKEISEKEILSAIAFAQEVIKDQVNAQIRLAYKLEKFRTKRFYEVQDKELDEKIHKITYDKTYKASKYSYDKKQLIEKYRKIFNEVKLHFTEKMWKEKESLAHYYYEEIKRKVIRTLVLSENHRIDGRSSKEIRPIQCWVDYLPSVHGSAIFSRGETQSLTTVTLGSSGDANRIDNALEKEKFYIHYNFPPFSTGDVRTIRGISRREIGHGNLAQRALKNVIPSGNPYTIRMVSEIFESNGSSSMATICAGTLALMDAGIPIKLPVSGISIGLIIEHGKEVILYDILGEEDHIGDMDLKVAGTAKGITACQMDIKIEEGISFKILEKALKQAYEGRIYILNEMLKTLSLPRKSIKPHAPKISVLEIPKEFIGSVIGTGGKIIQEIQDETNTVISIEEKGKIGFVEIVGKHQDKISKAVQRIKAISFVPKRKGIYDAKVKSIKKFGAFVEIIPGKEYLLNISEINWERLDKVEDVLKIGDQIQVKLMGIDDSNGKIRISRKVLLPKGRK</sequence>
<dbReference type="HOGENOM" id="CLU_004217_2_2_10"/>
<dbReference type="SUPFAM" id="SSF50249">
    <property type="entry name" value="Nucleic acid-binding proteins"/>
    <property type="match status" value="1"/>
</dbReference>
<dbReference type="InterPro" id="IPR036345">
    <property type="entry name" value="ExoRNase_PH_dom2_sf"/>
</dbReference>
<evidence type="ECO:0000256" key="2">
    <source>
        <dbReference type="ARBA" id="ARBA00022490"/>
    </source>
</evidence>
<dbReference type="PANTHER" id="PTHR11252">
    <property type="entry name" value="POLYRIBONUCLEOTIDE NUCLEOTIDYLTRANSFERASE"/>
    <property type="match status" value="1"/>
</dbReference>
<dbReference type="InterPro" id="IPR036612">
    <property type="entry name" value="KH_dom_type_1_sf"/>
</dbReference>
<reference evidence="9 10" key="1">
    <citation type="journal article" date="2014" name="Genome Biol. Evol.">
        <title>Genome sequence of "Candidatus Walczuchella monophlebidarum" the flavobacterial endosymbiont of Llaveia axin axin (Hemiptera: Coccoidea: Monophlebidae).</title>
        <authorList>
            <person name="Rosas-Perez T."/>
            <person name="Rosenblueth M."/>
            <person name="Rincon-Rosales R."/>
            <person name="Mora J."/>
            <person name="Martinez-Romero E."/>
        </authorList>
    </citation>
    <scope>NUCLEOTIDE SEQUENCE [LARGE SCALE GENOMIC DNA]</scope>
    <source>
        <strain evidence="9">FNIIJ</strain>
    </source>
</reference>
<dbReference type="EC" id="2.7.7.8" evidence="7"/>
<keyword evidence="6 7" id="KW-0694">RNA-binding</keyword>
<comment type="cofactor">
    <cofactor evidence="7">
        <name>Mg(2+)</name>
        <dbReference type="ChEBI" id="CHEBI:18420"/>
    </cofactor>
</comment>
<dbReference type="Proteomes" id="UP000027148">
    <property type="component" value="Chromosome"/>
</dbReference>
<dbReference type="GO" id="GO:0006396">
    <property type="term" value="P:RNA processing"/>
    <property type="evidence" value="ECO:0007669"/>
    <property type="project" value="InterPro"/>
</dbReference>
<evidence type="ECO:0000313" key="9">
    <source>
        <dbReference type="EMBL" id="AID37464.1"/>
    </source>
</evidence>
<dbReference type="CDD" id="cd11364">
    <property type="entry name" value="RNase_PH_PNPase_2"/>
    <property type="match status" value="1"/>
</dbReference>
<dbReference type="Gene3D" id="3.30.230.70">
    <property type="entry name" value="GHMP Kinase, N-terminal domain"/>
    <property type="match status" value="2"/>
</dbReference>
<comment type="subcellular location">
    <subcellularLocation>
        <location evidence="7">Cytoplasm</location>
    </subcellularLocation>
</comment>
<dbReference type="Pfam" id="PF00013">
    <property type="entry name" value="KH_1"/>
    <property type="match status" value="1"/>
</dbReference>
<evidence type="ECO:0000259" key="8">
    <source>
        <dbReference type="PROSITE" id="PS50126"/>
    </source>
</evidence>
<gene>
    <name evidence="7 9" type="primary">pnp</name>
    <name evidence="9" type="ORF">FNIIJ_190</name>
</gene>
<dbReference type="SUPFAM" id="SSF46915">
    <property type="entry name" value="Polynucleotide phosphorylase/guanosine pentaphosphate synthase (PNPase/GPSI), domain 3"/>
    <property type="match status" value="1"/>
</dbReference>
<accession>A0A068DST8</accession>
<dbReference type="InterPro" id="IPR012340">
    <property type="entry name" value="NA-bd_OB-fold"/>
</dbReference>
<comment type="catalytic activity">
    <reaction evidence="7">
        <text>RNA(n+1) + phosphate = RNA(n) + a ribonucleoside 5'-diphosphate</text>
        <dbReference type="Rhea" id="RHEA:22096"/>
        <dbReference type="Rhea" id="RHEA-COMP:14527"/>
        <dbReference type="Rhea" id="RHEA-COMP:17342"/>
        <dbReference type="ChEBI" id="CHEBI:43474"/>
        <dbReference type="ChEBI" id="CHEBI:57930"/>
        <dbReference type="ChEBI" id="CHEBI:140395"/>
        <dbReference type="EC" id="2.7.7.8"/>
    </reaction>
</comment>
<dbReference type="SMART" id="SM00322">
    <property type="entry name" value="KH"/>
    <property type="match status" value="1"/>
</dbReference>
<proteinExistence type="inferred from homology"/>
<dbReference type="NCBIfam" id="TIGR03591">
    <property type="entry name" value="polynuc_phos"/>
    <property type="match status" value="1"/>
</dbReference>
<dbReference type="FunFam" id="3.30.230.70:FF:000001">
    <property type="entry name" value="Polyribonucleotide nucleotidyltransferase"/>
    <property type="match status" value="1"/>
</dbReference>
<feature type="binding site" evidence="7">
    <location>
        <position position="487"/>
    </location>
    <ligand>
        <name>Mg(2+)</name>
        <dbReference type="ChEBI" id="CHEBI:18420"/>
    </ligand>
</feature>
<dbReference type="InterPro" id="IPR020568">
    <property type="entry name" value="Ribosomal_Su5_D2-typ_SF"/>
</dbReference>
<dbReference type="InterPro" id="IPR015848">
    <property type="entry name" value="PNPase_PH_RNA-bd_bac/org-type"/>
</dbReference>
<feature type="domain" description="S1 motif" evidence="8">
    <location>
        <begin position="627"/>
        <end position="696"/>
    </location>
</feature>
<dbReference type="GO" id="GO:0000287">
    <property type="term" value="F:magnesium ion binding"/>
    <property type="evidence" value="ECO:0007669"/>
    <property type="project" value="UniProtKB-UniRule"/>
</dbReference>
<dbReference type="PANTHER" id="PTHR11252:SF0">
    <property type="entry name" value="POLYRIBONUCLEOTIDE NUCLEOTIDYLTRANSFERASE 1, MITOCHONDRIAL"/>
    <property type="match status" value="1"/>
</dbReference>
<feature type="binding site" evidence="7">
    <location>
        <position position="493"/>
    </location>
    <ligand>
        <name>Mg(2+)</name>
        <dbReference type="ChEBI" id="CHEBI:18420"/>
    </ligand>
</feature>
<dbReference type="OrthoDB" id="9804305at2"/>
<dbReference type="AlphaFoldDB" id="A0A068DST8"/>
<dbReference type="SUPFAM" id="SSF55666">
    <property type="entry name" value="Ribonuclease PH domain 2-like"/>
    <property type="match status" value="2"/>
</dbReference>
<dbReference type="GO" id="GO:0006402">
    <property type="term" value="P:mRNA catabolic process"/>
    <property type="evidence" value="ECO:0007669"/>
    <property type="project" value="UniProtKB-UniRule"/>
</dbReference>
<dbReference type="RefSeq" id="WP_038436190.1">
    <property type="nucleotide sequence ID" value="NZ_CP006873.1"/>
</dbReference>
<comment type="function">
    <text evidence="7">Involved in mRNA degradation. Catalyzes the phosphorolysis of single-stranded polyribonucleotides processively in the 3'- to 5'-direction.</text>
</comment>
<keyword evidence="3 7" id="KW-0808">Transferase</keyword>
<dbReference type="PIRSF" id="PIRSF005499">
    <property type="entry name" value="PNPase"/>
    <property type="match status" value="1"/>
</dbReference>
<dbReference type="GO" id="GO:0005829">
    <property type="term" value="C:cytosol"/>
    <property type="evidence" value="ECO:0007669"/>
    <property type="project" value="TreeGrafter"/>
</dbReference>
<keyword evidence="7" id="KW-0479">Metal-binding</keyword>
<dbReference type="Pfam" id="PF03725">
    <property type="entry name" value="RNase_PH_C"/>
    <property type="match status" value="1"/>
</dbReference>
<dbReference type="KEGG" id="elv:FNIIJ_190"/>
<keyword evidence="2 7" id="KW-0963">Cytoplasm</keyword>
<dbReference type="NCBIfam" id="NF008805">
    <property type="entry name" value="PRK11824.1"/>
    <property type="match status" value="1"/>
</dbReference>
<comment type="similarity">
    <text evidence="1 7">Belongs to the polyribonucleotide nucleotidyltransferase family.</text>
</comment>
<dbReference type="InterPro" id="IPR001247">
    <property type="entry name" value="ExoRNase_PH_dom1"/>
</dbReference>
<dbReference type="GO" id="GO:0003723">
    <property type="term" value="F:RNA binding"/>
    <property type="evidence" value="ECO:0007669"/>
    <property type="project" value="UniProtKB-UniRule"/>
</dbReference>
<dbReference type="PROSITE" id="PS50084">
    <property type="entry name" value="KH_TYPE_1"/>
    <property type="match status" value="1"/>
</dbReference>
<keyword evidence="5 7" id="KW-0460">Magnesium</keyword>
<dbReference type="PROSITE" id="PS50126">
    <property type="entry name" value="S1"/>
    <property type="match status" value="1"/>
</dbReference>
<evidence type="ECO:0000256" key="7">
    <source>
        <dbReference type="HAMAP-Rule" id="MF_01595"/>
    </source>
</evidence>
<dbReference type="GO" id="GO:0004654">
    <property type="term" value="F:polyribonucleotide nucleotidyltransferase activity"/>
    <property type="evidence" value="ECO:0007669"/>
    <property type="project" value="UniProtKB-UniRule"/>
</dbReference>
<dbReference type="Pfam" id="PF00575">
    <property type="entry name" value="S1"/>
    <property type="match status" value="1"/>
</dbReference>
<dbReference type="InterPro" id="IPR036456">
    <property type="entry name" value="PNPase_PH_RNA-bd_sf"/>
</dbReference>
<evidence type="ECO:0000256" key="4">
    <source>
        <dbReference type="ARBA" id="ARBA00022695"/>
    </source>
</evidence>
<evidence type="ECO:0000256" key="3">
    <source>
        <dbReference type="ARBA" id="ARBA00022679"/>
    </source>
</evidence>
<dbReference type="SUPFAM" id="SSF54791">
    <property type="entry name" value="Eukaryotic type KH-domain (KH-domain type I)"/>
    <property type="match status" value="1"/>
</dbReference>
<dbReference type="CDD" id="cd02393">
    <property type="entry name" value="KH-I_PNPase"/>
    <property type="match status" value="1"/>
</dbReference>
<evidence type="ECO:0000256" key="6">
    <source>
        <dbReference type="ARBA" id="ARBA00022884"/>
    </source>
</evidence>
<dbReference type="Pfam" id="PF03726">
    <property type="entry name" value="PNPase"/>
    <property type="match status" value="1"/>
</dbReference>
<dbReference type="EMBL" id="CP006873">
    <property type="protein sequence ID" value="AID37464.1"/>
    <property type="molecule type" value="Genomic_DNA"/>
</dbReference>
<dbReference type="SUPFAM" id="SSF54211">
    <property type="entry name" value="Ribosomal protein S5 domain 2-like"/>
    <property type="match status" value="2"/>
</dbReference>
<dbReference type="InterPro" id="IPR003029">
    <property type="entry name" value="S1_domain"/>
</dbReference>